<dbReference type="Gene3D" id="3.40.50.720">
    <property type="entry name" value="NAD(P)-binding Rossmann-like Domain"/>
    <property type="match status" value="1"/>
</dbReference>
<dbReference type="RefSeq" id="WP_127198615.1">
    <property type="nucleotide sequence ID" value="NZ_RZNX01000002.1"/>
</dbReference>
<dbReference type="InterPro" id="IPR051603">
    <property type="entry name" value="Zinc-ADH_QOR/CCCR"/>
</dbReference>
<dbReference type="PANTHER" id="PTHR44154">
    <property type="entry name" value="QUINONE OXIDOREDUCTASE"/>
    <property type="match status" value="1"/>
</dbReference>
<dbReference type="SMART" id="SM00829">
    <property type="entry name" value="PKS_ER"/>
    <property type="match status" value="1"/>
</dbReference>
<organism evidence="8 9">
    <name type="scientific">Paenibacillus zeisoli</name>
    <dbReference type="NCBI Taxonomy" id="2496267"/>
    <lineage>
        <taxon>Bacteria</taxon>
        <taxon>Bacillati</taxon>
        <taxon>Bacillota</taxon>
        <taxon>Bacilli</taxon>
        <taxon>Bacillales</taxon>
        <taxon>Paenibacillaceae</taxon>
        <taxon>Paenibacillus</taxon>
    </lineage>
</organism>
<dbReference type="OrthoDB" id="9792162at2"/>
<proteinExistence type="inferred from homology"/>
<dbReference type="AlphaFoldDB" id="A0A433XHE7"/>
<name>A0A433XHE7_9BACL</name>
<evidence type="ECO:0000256" key="3">
    <source>
        <dbReference type="ARBA" id="ARBA00022490"/>
    </source>
</evidence>
<dbReference type="EMBL" id="RZNX01000002">
    <property type="protein sequence ID" value="RUT33501.1"/>
    <property type="molecule type" value="Genomic_DNA"/>
</dbReference>
<evidence type="ECO:0000313" key="8">
    <source>
        <dbReference type="EMBL" id="RUT33501.1"/>
    </source>
</evidence>
<evidence type="ECO:0000256" key="2">
    <source>
        <dbReference type="ARBA" id="ARBA00011881"/>
    </source>
</evidence>
<dbReference type="InterPro" id="IPR011032">
    <property type="entry name" value="GroES-like_sf"/>
</dbReference>
<dbReference type="Proteomes" id="UP000272464">
    <property type="component" value="Unassembled WGS sequence"/>
</dbReference>
<comment type="subcellular location">
    <subcellularLocation>
        <location evidence="1">Cytoplasm</location>
    </subcellularLocation>
</comment>
<evidence type="ECO:0000256" key="4">
    <source>
        <dbReference type="ARBA" id="ARBA00022857"/>
    </source>
</evidence>
<accession>A0A433XHE7</accession>
<evidence type="ECO:0000256" key="6">
    <source>
        <dbReference type="RuleBase" id="RU364000"/>
    </source>
</evidence>
<dbReference type="CDD" id="cd08252">
    <property type="entry name" value="AL_MDR"/>
    <property type="match status" value="1"/>
</dbReference>
<comment type="caution">
    <text evidence="8">The sequence shown here is derived from an EMBL/GenBank/DDBJ whole genome shotgun (WGS) entry which is preliminary data.</text>
</comment>
<dbReference type="PROSITE" id="PS01162">
    <property type="entry name" value="QOR_ZETA_CRYSTAL"/>
    <property type="match status" value="1"/>
</dbReference>
<keyword evidence="6" id="KW-0479">Metal-binding</keyword>
<keyword evidence="6" id="KW-0862">Zinc</keyword>
<sequence length="344" mass="37830">MSPMSQMKAIGLYQYLPIDHPDSLLDLQLEKPVPAGRDLLVQVHAISVNPVDTKVRAPKDKTEEQPRVLGWDAAGVVVSAGPDCQLFKAGDEVYYAGSITRPGSNSEFQLVDERIVGRKPSSLSFAEAAALPLTSITAWEGLYDRLGISTIREDNYGKSILIVGAAGGVGSIATQLASLAGLTVIGTASRPESVQWVREHGAHHVISHYEPFLEQLQQLGLQEVDYIFCLNHTNQHWAHMAQAIAPQGIICSIVETHEPLDLNLLKDKSAAFVWEFMFTRAKYETPDMIQQHQLLNDVADLIDHGSLKTTLARRLEPIHAANLRTAHQLVESGSMIGKVVLEHW</sequence>
<evidence type="ECO:0000256" key="5">
    <source>
        <dbReference type="ARBA" id="ARBA00022884"/>
    </source>
</evidence>
<evidence type="ECO:0000313" key="9">
    <source>
        <dbReference type="Proteomes" id="UP000272464"/>
    </source>
</evidence>
<dbReference type="GO" id="GO:0008270">
    <property type="term" value="F:zinc ion binding"/>
    <property type="evidence" value="ECO:0007669"/>
    <property type="project" value="InterPro"/>
</dbReference>
<dbReference type="InterPro" id="IPR014182">
    <property type="entry name" value="ADH_Zn_typ-1"/>
</dbReference>
<keyword evidence="4" id="KW-0521">NADP</keyword>
<gene>
    <name evidence="8" type="ORF">EJP77_07590</name>
</gene>
<dbReference type="GO" id="GO:0005737">
    <property type="term" value="C:cytoplasm"/>
    <property type="evidence" value="ECO:0007669"/>
    <property type="project" value="UniProtKB-SubCell"/>
</dbReference>
<comment type="similarity">
    <text evidence="6">Belongs to the zinc-containing alcohol dehydrogenase family. Quinone oxidoreductase subfamily.</text>
</comment>
<dbReference type="InterPro" id="IPR002364">
    <property type="entry name" value="Quin_OxRdtase/zeta-crystal_CS"/>
</dbReference>
<protein>
    <recommendedName>
        <fullName evidence="6">Zinc-type alcohol dehydrogenase-like protein</fullName>
    </recommendedName>
</protein>
<keyword evidence="6" id="KW-0560">Oxidoreductase</keyword>
<dbReference type="NCBIfam" id="TIGR02817">
    <property type="entry name" value="adh_fam_1"/>
    <property type="match status" value="1"/>
</dbReference>
<evidence type="ECO:0000256" key="1">
    <source>
        <dbReference type="ARBA" id="ARBA00004496"/>
    </source>
</evidence>
<evidence type="ECO:0000259" key="7">
    <source>
        <dbReference type="SMART" id="SM00829"/>
    </source>
</evidence>
<dbReference type="GO" id="GO:0003723">
    <property type="term" value="F:RNA binding"/>
    <property type="evidence" value="ECO:0007669"/>
    <property type="project" value="UniProtKB-KW"/>
</dbReference>
<keyword evidence="5" id="KW-0694">RNA-binding</keyword>
<dbReference type="GO" id="GO:0016491">
    <property type="term" value="F:oxidoreductase activity"/>
    <property type="evidence" value="ECO:0007669"/>
    <property type="project" value="UniProtKB-KW"/>
</dbReference>
<feature type="domain" description="Enoyl reductase (ER)" evidence="7">
    <location>
        <begin position="22"/>
        <end position="341"/>
    </location>
</feature>
<reference evidence="8 9" key="1">
    <citation type="submission" date="2018-12" db="EMBL/GenBank/DDBJ databases">
        <authorList>
            <person name="Sun L."/>
            <person name="Chen Z."/>
        </authorList>
    </citation>
    <scope>NUCLEOTIDE SEQUENCE [LARGE SCALE GENOMIC DNA]</scope>
    <source>
        <strain evidence="8 9">3-5-3</strain>
    </source>
</reference>
<dbReference type="Pfam" id="PF13602">
    <property type="entry name" value="ADH_zinc_N_2"/>
    <property type="match status" value="1"/>
</dbReference>
<dbReference type="Pfam" id="PF08240">
    <property type="entry name" value="ADH_N"/>
    <property type="match status" value="1"/>
</dbReference>
<comment type="subunit">
    <text evidence="2">Homotetramer.</text>
</comment>
<dbReference type="InterPro" id="IPR036291">
    <property type="entry name" value="NAD(P)-bd_dom_sf"/>
</dbReference>
<dbReference type="PANTHER" id="PTHR44154:SF1">
    <property type="entry name" value="QUINONE OXIDOREDUCTASE"/>
    <property type="match status" value="1"/>
</dbReference>
<dbReference type="SUPFAM" id="SSF51735">
    <property type="entry name" value="NAD(P)-binding Rossmann-fold domains"/>
    <property type="match status" value="1"/>
</dbReference>
<dbReference type="SUPFAM" id="SSF50129">
    <property type="entry name" value="GroES-like"/>
    <property type="match status" value="1"/>
</dbReference>
<keyword evidence="9" id="KW-1185">Reference proteome</keyword>
<keyword evidence="3" id="KW-0963">Cytoplasm</keyword>
<dbReference type="InterPro" id="IPR020843">
    <property type="entry name" value="ER"/>
</dbReference>
<dbReference type="Gene3D" id="3.90.180.10">
    <property type="entry name" value="Medium-chain alcohol dehydrogenases, catalytic domain"/>
    <property type="match status" value="1"/>
</dbReference>
<dbReference type="InterPro" id="IPR013154">
    <property type="entry name" value="ADH-like_N"/>
</dbReference>